<proteinExistence type="predicted"/>
<dbReference type="EMBL" id="CM000844">
    <property type="protein sequence ID" value="KRH28733.1"/>
    <property type="molecule type" value="Genomic_DNA"/>
</dbReference>
<keyword evidence="3" id="KW-1185">Reference proteome</keyword>
<evidence type="ECO:0000313" key="1">
    <source>
        <dbReference type="EMBL" id="KRH28733.1"/>
    </source>
</evidence>
<name>A0A0R0HDA9_SOYBN</name>
<dbReference type="AlphaFoldDB" id="A0A0R0HDA9"/>
<dbReference type="InParanoid" id="A0A0R0HDA9"/>
<organism evidence="1">
    <name type="scientific">Glycine max</name>
    <name type="common">Soybean</name>
    <name type="synonym">Glycine hispida</name>
    <dbReference type="NCBI Taxonomy" id="3847"/>
    <lineage>
        <taxon>Eukaryota</taxon>
        <taxon>Viridiplantae</taxon>
        <taxon>Streptophyta</taxon>
        <taxon>Embryophyta</taxon>
        <taxon>Tracheophyta</taxon>
        <taxon>Spermatophyta</taxon>
        <taxon>Magnoliopsida</taxon>
        <taxon>eudicotyledons</taxon>
        <taxon>Gunneridae</taxon>
        <taxon>Pentapetalae</taxon>
        <taxon>rosids</taxon>
        <taxon>fabids</taxon>
        <taxon>Fabales</taxon>
        <taxon>Fabaceae</taxon>
        <taxon>Papilionoideae</taxon>
        <taxon>50 kb inversion clade</taxon>
        <taxon>NPAAA clade</taxon>
        <taxon>indigoferoid/millettioid clade</taxon>
        <taxon>Phaseoleae</taxon>
        <taxon>Glycine</taxon>
        <taxon>Glycine subgen. Soja</taxon>
    </lineage>
</organism>
<protein>
    <submittedName>
        <fullName evidence="1 2">Uncharacterized protein</fullName>
    </submittedName>
</protein>
<dbReference type="EnsemblPlants" id="KRH28733">
    <property type="protein sequence ID" value="KRH28733"/>
    <property type="gene ID" value="GLYMA_11G072400"/>
</dbReference>
<reference evidence="1" key="3">
    <citation type="submission" date="2018-07" db="EMBL/GenBank/DDBJ databases">
        <title>WGS assembly of Glycine max.</title>
        <authorList>
            <person name="Schmutz J."/>
            <person name="Cannon S."/>
            <person name="Schlueter J."/>
            <person name="Ma J."/>
            <person name="Mitros T."/>
            <person name="Nelson W."/>
            <person name="Hyten D."/>
            <person name="Song Q."/>
            <person name="Thelen J."/>
            <person name="Cheng J."/>
            <person name="Xu D."/>
            <person name="Hellsten U."/>
            <person name="May G."/>
            <person name="Yu Y."/>
            <person name="Sakurai T."/>
            <person name="Umezawa T."/>
            <person name="Bhattacharyya M."/>
            <person name="Sandhu D."/>
            <person name="Valliyodan B."/>
            <person name="Lindquist E."/>
            <person name="Peto M."/>
            <person name="Grant D."/>
            <person name="Shu S."/>
            <person name="Goodstein D."/>
            <person name="Barry K."/>
            <person name="Futrell-Griggs M."/>
            <person name="Abernathy B."/>
            <person name="Du J."/>
            <person name="Tian Z."/>
            <person name="Zhu L."/>
            <person name="Gill N."/>
            <person name="Joshi T."/>
            <person name="Libault M."/>
            <person name="Sethuraman A."/>
            <person name="Zhang X."/>
            <person name="Shinozaki K."/>
            <person name="Nguyen H."/>
            <person name="Wing R."/>
            <person name="Cregan P."/>
            <person name="Specht J."/>
            <person name="Grimwood J."/>
            <person name="Rokhsar D."/>
            <person name="Stacey G."/>
            <person name="Shoemaker R."/>
            <person name="Jackson S."/>
        </authorList>
    </citation>
    <scope>NUCLEOTIDE SEQUENCE</scope>
    <source>
        <tissue evidence="1">Callus</tissue>
    </source>
</reference>
<reference evidence="1 2" key="1">
    <citation type="journal article" date="2010" name="Nature">
        <title>Genome sequence of the palaeopolyploid soybean.</title>
        <authorList>
            <person name="Schmutz J."/>
            <person name="Cannon S.B."/>
            <person name="Schlueter J."/>
            <person name="Ma J."/>
            <person name="Mitros T."/>
            <person name="Nelson W."/>
            <person name="Hyten D.L."/>
            <person name="Song Q."/>
            <person name="Thelen J.J."/>
            <person name="Cheng J."/>
            <person name="Xu D."/>
            <person name="Hellsten U."/>
            <person name="May G.D."/>
            <person name="Yu Y."/>
            <person name="Sakurai T."/>
            <person name="Umezawa T."/>
            <person name="Bhattacharyya M.K."/>
            <person name="Sandhu D."/>
            <person name="Valliyodan B."/>
            <person name="Lindquist E."/>
            <person name="Peto M."/>
            <person name="Grant D."/>
            <person name="Shu S."/>
            <person name="Goodstein D."/>
            <person name="Barry K."/>
            <person name="Futrell-Griggs M."/>
            <person name="Abernathy B."/>
            <person name="Du J."/>
            <person name="Tian Z."/>
            <person name="Zhu L."/>
            <person name="Gill N."/>
            <person name="Joshi T."/>
            <person name="Libault M."/>
            <person name="Sethuraman A."/>
            <person name="Zhang X.-C."/>
            <person name="Shinozaki K."/>
            <person name="Nguyen H.T."/>
            <person name="Wing R.A."/>
            <person name="Cregan P."/>
            <person name="Specht J."/>
            <person name="Grimwood J."/>
            <person name="Rokhsar D."/>
            <person name="Stacey G."/>
            <person name="Shoemaker R.C."/>
            <person name="Jackson S.A."/>
        </authorList>
    </citation>
    <scope>NUCLEOTIDE SEQUENCE [LARGE SCALE GENOMIC DNA]</scope>
    <source>
        <strain evidence="2">cv. Williams 82</strain>
        <tissue evidence="1">Callus</tissue>
    </source>
</reference>
<dbReference type="Proteomes" id="UP000008827">
    <property type="component" value="Chromosome 11"/>
</dbReference>
<dbReference type="Gramene" id="KRH28733">
    <property type="protein sequence ID" value="KRH28733"/>
    <property type="gene ID" value="GLYMA_11G072400"/>
</dbReference>
<evidence type="ECO:0000313" key="3">
    <source>
        <dbReference type="Proteomes" id="UP000008827"/>
    </source>
</evidence>
<evidence type="ECO:0000313" key="2">
    <source>
        <dbReference type="EnsemblPlants" id="KRH28733"/>
    </source>
</evidence>
<reference evidence="2" key="2">
    <citation type="submission" date="2018-02" db="UniProtKB">
        <authorList>
            <consortium name="EnsemblPlants"/>
        </authorList>
    </citation>
    <scope>IDENTIFICATION</scope>
    <source>
        <strain evidence="2">Williams 82</strain>
    </source>
</reference>
<accession>A0A0R0HDA9</accession>
<sequence>MCNIRNQDWKMNLRTSSDKKNLIFLWRNRWIYLIDLTSTRLVLVLGGTKLITPTTSGQLYFATYY</sequence>
<gene>
    <name evidence="1" type="ORF">GLYMA_11G072400</name>
</gene>